<dbReference type="GO" id="GO:0005829">
    <property type="term" value="C:cytosol"/>
    <property type="evidence" value="ECO:0007669"/>
    <property type="project" value="TreeGrafter"/>
</dbReference>
<dbReference type="SMART" id="SM00419">
    <property type="entry name" value="HTH_CRP"/>
    <property type="match status" value="1"/>
</dbReference>
<dbReference type="InterPro" id="IPR050397">
    <property type="entry name" value="Env_Response_Regulators"/>
</dbReference>
<reference evidence="5 6" key="2">
    <citation type="journal article" date="2015" name="Genome Announc.">
        <title>Complete Genome Sequence of Coriobacteriaceae Strain 68-1-3, a Novel Mucus-Degrading Isolate from the Swine Intestinal Tract.</title>
        <authorList>
            <person name="Looft T."/>
            <person name="Bayles D.O."/>
            <person name="Alt D.P."/>
            <person name="Stanton T.B."/>
        </authorList>
    </citation>
    <scope>NUCLEOTIDE SEQUENCE [LARGE SCALE GENOMIC DNA]</scope>
    <source>
        <strain evidence="5 6">68-1-3</strain>
    </source>
</reference>
<dbReference type="CDD" id="cd00038">
    <property type="entry name" value="CAP_ED"/>
    <property type="match status" value="1"/>
</dbReference>
<dbReference type="CDD" id="cd00092">
    <property type="entry name" value="HTH_CRP"/>
    <property type="match status" value="1"/>
</dbReference>
<dbReference type="Proteomes" id="UP000031121">
    <property type="component" value="Chromosome"/>
</dbReference>
<dbReference type="SUPFAM" id="SSF51206">
    <property type="entry name" value="cAMP-binding domain-like"/>
    <property type="match status" value="1"/>
</dbReference>
<dbReference type="InterPro" id="IPR012318">
    <property type="entry name" value="HTH_CRP"/>
</dbReference>
<keyword evidence="6" id="KW-1185">Reference proteome</keyword>
<dbReference type="Gene3D" id="1.10.10.10">
    <property type="entry name" value="Winged helix-like DNA-binding domain superfamily/Winged helix DNA-binding domain"/>
    <property type="match status" value="1"/>
</dbReference>
<dbReference type="InterPro" id="IPR014710">
    <property type="entry name" value="RmlC-like_jellyroll"/>
</dbReference>
<keyword evidence="2" id="KW-0238">DNA-binding</keyword>
<dbReference type="PRINTS" id="PR00034">
    <property type="entry name" value="HTHCRP"/>
</dbReference>
<gene>
    <name evidence="5" type="ORF">JI75_06720</name>
</gene>
<dbReference type="KEGG" id="cbac:JI75_06720"/>
<dbReference type="PANTHER" id="PTHR24567">
    <property type="entry name" value="CRP FAMILY TRANSCRIPTIONAL REGULATORY PROTEIN"/>
    <property type="match status" value="1"/>
</dbReference>
<evidence type="ECO:0000256" key="2">
    <source>
        <dbReference type="ARBA" id="ARBA00023125"/>
    </source>
</evidence>
<evidence type="ECO:0000256" key="3">
    <source>
        <dbReference type="ARBA" id="ARBA00023163"/>
    </source>
</evidence>
<accession>A0A0A8B4Q5</accession>
<dbReference type="AlphaFoldDB" id="A0A0A8B4Q5"/>
<keyword evidence="3" id="KW-0804">Transcription</keyword>
<evidence type="ECO:0000256" key="1">
    <source>
        <dbReference type="ARBA" id="ARBA00023015"/>
    </source>
</evidence>
<evidence type="ECO:0000313" key="6">
    <source>
        <dbReference type="Proteomes" id="UP000031121"/>
    </source>
</evidence>
<sequence length="219" mass="23710">MFPAWGHLSAGERDGLVRGARLLRFGAGDHVHGAQRDEGSVLLVLSGSLRAYLLSPETGREVTLFFVGGGENCVLSASRILSMIDFDVFVDAVGDTSVLSIDADRFDALMKGNVHVEAAVYRQTAERFSEVMWLMYQVVFCSLDARLAAFLLDEAQRTGASVVTLTHAEIAGHIGSAREVVSRMLKLFSQEGLVELSRGSVALVDREALRKRAAARPAS</sequence>
<dbReference type="InterPro" id="IPR036388">
    <property type="entry name" value="WH-like_DNA-bd_sf"/>
</dbReference>
<dbReference type="SUPFAM" id="SSF46785">
    <property type="entry name" value="Winged helix' DNA-binding domain"/>
    <property type="match status" value="1"/>
</dbReference>
<dbReference type="STRING" id="1531429.JI75_06720"/>
<dbReference type="GO" id="GO:0003677">
    <property type="term" value="F:DNA binding"/>
    <property type="evidence" value="ECO:0007669"/>
    <property type="project" value="UniProtKB-KW"/>
</dbReference>
<reference evidence="6" key="1">
    <citation type="submission" date="2014-08" db="EMBL/GenBank/DDBJ databases">
        <title>Coriobacteriaceae sp. complete genome.</title>
        <authorList>
            <person name="Looft T."/>
            <person name="Bayles D.O."/>
            <person name="Stanton T.B."/>
        </authorList>
    </citation>
    <scope>NUCLEOTIDE SEQUENCE [LARGE SCALE GENOMIC DNA]</scope>
    <source>
        <strain evidence="6">68-1-3</strain>
    </source>
</reference>
<evidence type="ECO:0000313" key="5">
    <source>
        <dbReference type="EMBL" id="AJC12395.1"/>
    </source>
</evidence>
<organism evidence="5 6">
    <name type="scientific">Berryella intestinalis</name>
    <dbReference type="NCBI Taxonomy" id="1531429"/>
    <lineage>
        <taxon>Bacteria</taxon>
        <taxon>Bacillati</taxon>
        <taxon>Actinomycetota</taxon>
        <taxon>Coriobacteriia</taxon>
        <taxon>Eggerthellales</taxon>
        <taxon>Eggerthellaceae</taxon>
        <taxon>Berryella</taxon>
    </lineage>
</organism>
<dbReference type="Gene3D" id="2.60.120.10">
    <property type="entry name" value="Jelly Rolls"/>
    <property type="match status" value="1"/>
</dbReference>
<proteinExistence type="predicted"/>
<dbReference type="InterPro" id="IPR036390">
    <property type="entry name" value="WH_DNA-bd_sf"/>
</dbReference>
<name>A0A0A8B4Q5_9ACTN</name>
<dbReference type="HOGENOM" id="CLU_075053_7_2_11"/>
<feature type="domain" description="HTH crp-type" evidence="4">
    <location>
        <begin position="141"/>
        <end position="207"/>
    </location>
</feature>
<protein>
    <submittedName>
        <fullName evidence="5">Crp/Fnr family transcriptional regulator</fullName>
    </submittedName>
</protein>
<dbReference type="EMBL" id="CP009302">
    <property type="protein sequence ID" value="AJC12395.1"/>
    <property type="molecule type" value="Genomic_DNA"/>
</dbReference>
<dbReference type="GO" id="GO:0003700">
    <property type="term" value="F:DNA-binding transcription factor activity"/>
    <property type="evidence" value="ECO:0007669"/>
    <property type="project" value="TreeGrafter"/>
</dbReference>
<dbReference type="InterPro" id="IPR018490">
    <property type="entry name" value="cNMP-bd_dom_sf"/>
</dbReference>
<evidence type="ECO:0000259" key="4">
    <source>
        <dbReference type="PROSITE" id="PS51063"/>
    </source>
</evidence>
<dbReference type="Pfam" id="PF13545">
    <property type="entry name" value="HTH_Crp_2"/>
    <property type="match status" value="1"/>
</dbReference>
<keyword evidence="1" id="KW-0805">Transcription regulation</keyword>
<dbReference type="PANTHER" id="PTHR24567:SF74">
    <property type="entry name" value="HTH-TYPE TRANSCRIPTIONAL REGULATOR ARCR"/>
    <property type="match status" value="1"/>
</dbReference>
<dbReference type="PROSITE" id="PS51063">
    <property type="entry name" value="HTH_CRP_2"/>
    <property type="match status" value="1"/>
</dbReference>
<dbReference type="InterPro" id="IPR000595">
    <property type="entry name" value="cNMP-bd_dom"/>
</dbReference>